<feature type="compositionally biased region" description="Acidic residues" evidence="1">
    <location>
        <begin position="404"/>
        <end position="414"/>
    </location>
</feature>
<dbReference type="Gene3D" id="3.10.350.10">
    <property type="entry name" value="LysM domain"/>
    <property type="match status" value="1"/>
</dbReference>
<dbReference type="InterPro" id="IPR036779">
    <property type="entry name" value="LysM_dom_sf"/>
</dbReference>
<dbReference type="PANTHER" id="PTHR33414:SF1">
    <property type="entry name" value="PROTEIN PLASTID MOVEMENT IMPAIRED 1-RELATED 1"/>
    <property type="match status" value="1"/>
</dbReference>
<dbReference type="InterPro" id="IPR018392">
    <property type="entry name" value="LysM"/>
</dbReference>
<proteinExistence type="predicted"/>
<feature type="compositionally biased region" description="Basic and acidic residues" evidence="1">
    <location>
        <begin position="104"/>
        <end position="122"/>
    </location>
</feature>
<dbReference type="PROSITE" id="PS51782">
    <property type="entry name" value="LYSM"/>
    <property type="match status" value="1"/>
</dbReference>
<name>A0A388KXU6_CHABU</name>
<evidence type="ECO:0000313" key="3">
    <source>
        <dbReference type="EMBL" id="GBG74773.1"/>
    </source>
</evidence>
<evidence type="ECO:0000259" key="2">
    <source>
        <dbReference type="PROSITE" id="PS51782"/>
    </source>
</evidence>
<feature type="compositionally biased region" description="Basic and acidic residues" evidence="1">
    <location>
        <begin position="951"/>
        <end position="961"/>
    </location>
</feature>
<feature type="compositionally biased region" description="Polar residues" evidence="1">
    <location>
        <begin position="327"/>
        <end position="353"/>
    </location>
</feature>
<dbReference type="EMBL" id="BFEA01000210">
    <property type="protein sequence ID" value="GBG74773.1"/>
    <property type="molecule type" value="Genomic_DNA"/>
</dbReference>
<dbReference type="CDD" id="cd00118">
    <property type="entry name" value="LysM"/>
    <property type="match status" value="1"/>
</dbReference>
<feature type="compositionally biased region" description="Basic and acidic residues" evidence="1">
    <location>
        <begin position="376"/>
        <end position="397"/>
    </location>
</feature>
<dbReference type="SMART" id="SM00257">
    <property type="entry name" value="LysM"/>
    <property type="match status" value="1"/>
</dbReference>
<keyword evidence="4" id="KW-1185">Reference proteome</keyword>
<gene>
    <name evidence="3" type="ORF">CBR_g19285</name>
</gene>
<feature type="compositionally biased region" description="Basic and acidic residues" evidence="1">
    <location>
        <begin position="14"/>
        <end position="25"/>
    </location>
</feature>
<dbReference type="InterPro" id="IPR039614">
    <property type="entry name" value="PMI1-like"/>
</dbReference>
<feature type="compositionally biased region" description="Basic and acidic residues" evidence="1">
    <location>
        <begin position="524"/>
        <end position="533"/>
    </location>
</feature>
<feature type="compositionally biased region" description="Basic and acidic residues" evidence="1">
    <location>
        <begin position="718"/>
        <end position="735"/>
    </location>
</feature>
<evidence type="ECO:0000256" key="1">
    <source>
        <dbReference type="SAM" id="MobiDB-lite"/>
    </source>
</evidence>
<feature type="region of interest" description="Disordered" evidence="1">
    <location>
        <begin position="13"/>
        <end position="129"/>
    </location>
</feature>
<protein>
    <recommendedName>
        <fullName evidence="2">LysM domain-containing protein</fullName>
    </recommendedName>
</protein>
<evidence type="ECO:0000313" key="4">
    <source>
        <dbReference type="Proteomes" id="UP000265515"/>
    </source>
</evidence>
<feature type="compositionally biased region" description="Basic and acidic residues" evidence="1">
    <location>
        <begin position="59"/>
        <end position="68"/>
    </location>
</feature>
<feature type="region of interest" description="Disordered" evidence="1">
    <location>
        <begin position="951"/>
        <end position="975"/>
    </location>
</feature>
<dbReference type="Proteomes" id="UP000265515">
    <property type="component" value="Unassembled WGS sequence"/>
</dbReference>
<sequence length="1317" mass="143112">MAATTFFRKIRSRLSSEKQSGEHVKTARVPLSTKAENESLYHASLQRMTPPASPLFQFRFEEPNDGSRRHNSAVGSFERRDAEGTSQARLGTGQGEQKAVNRRVQSERRDEWEDENSRHGERGGSGGRAGWGALLLEKFRHSVSKVKDADDGIAMDGGIDIDTTGSDSDNDAVRGAGGFNASPSADSETGFAAGNRATEEEHMLRQMSMQNRWNGYGSAEDDASSAARLPVFEGGGSDFALAMMTESKRAGLRIDSQGTLMEAAESGRDFVGLSSQSDGIPGSTRSTANVPVTGWTDHQGGGFGSLHAGDAYEEAQVQGEGDILDASISSNGRTSEGLTYDSNVGESPLNSPPSRWALEAVRKFDDMPSSTQRNGYGEEAKREEKGDRHVFRREEFASARNSPEDDSCEQEEEDRQVQGHVWEDAQSCAVPADRAEKHSESSENNTLGTVMNGVDGSNREPVMDCAQEIDDAEGIVSLRRRELEEVIVLQKEKSKSGAEPKSVGEGGEGLPKSSKQQKKAVLQELERELREVLGIDFESEESDGDSTHDDDRRLEEAGKAFQSELRRLREAFENGGGKKDGKEEATRNENPAAKLIGLGRRRSVKDSVALWNVAEAVAKGSDNLPEIWEDDDETASEAGSTNPLSHVVSMWEAELANDQKTPRASSAPSTAKRMLPAKTGLKAIIGQDVTQRATGDSEPGALLSLGSVKGRWVTSNVDSRRDDEGKNPREIDDTVKGVREAAEAKLKRRAALAQKSKLRAKTFDDEEMESLMAQWGLRRSSPGLDVSAAHPSASGGKGNRSSSEGGVVGTPPQTATEGSKSTSWNLKFDTRPHSAPLWTPVPRNEISRAPGQRRGNARSSPGPAEEDGQLLSCKGDWEIKTHDGDTLRTMKSHVYKGVSSRFVMQVSKPVEVPEGVGLTAKEIGDRLVLLQDKGRSMHMLLADVKGSKPTWRGEPRCRGVSDAESEVDASERNTPVSSGDLTLLDHFTPTALDSLEKLAVQGLRIQSRLNEEPRSNDEKLDYKERTRTWQTDYVSIEETVMRIGASAPRSICSAEPSRDTDEASFAPVAISVDEWIRLKEIASESDSDLLQSDEAGVESLSRSRQYGVPLHKADNCDQMHQQTSGTEPHDRQLVTPEGDKLTLAMLVQLRDPRNSYEAVGAPMLAVVRAERSAPSSSGVLGYMGVGGAISDGQDQKKGGRLGKDGFLRVISMQLTGIVHPGGQNGSNGSQWRHQSSRAKGSRWNMSHMKGGSSAEKTSFSSSRPNVGATRKIEEGDTLWTLSATVYGDATKWSKMAHLNPHIKNPDVIYVNDVIRTR</sequence>
<feature type="compositionally biased region" description="Basic and acidic residues" evidence="1">
    <location>
        <begin position="545"/>
        <end position="587"/>
    </location>
</feature>
<feature type="region of interest" description="Disordered" evidence="1">
    <location>
        <begin position="162"/>
        <end position="190"/>
    </location>
</feature>
<comment type="caution">
    <text evidence="3">The sequence shown here is derived from an EMBL/GenBank/DDBJ whole genome shotgun (WGS) entry which is preliminary data.</text>
</comment>
<dbReference type="Gramene" id="GBG74773">
    <property type="protein sequence ID" value="GBG74773"/>
    <property type="gene ID" value="CBR_g19285"/>
</dbReference>
<feature type="region of interest" description="Disordered" evidence="1">
    <location>
        <begin position="490"/>
        <end position="590"/>
    </location>
</feature>
<feature type="region of interest" description="Disordered" evidence="1">
    <location>
        <begin position="774"/>
        <end position="869"/>
    </location>
</feature>
<feature type="region of interest" description="Disordered" evidence="1">
    <location>
        <begin position="1218"/>
        <end position="1267"/>
    </location>
</feature>
<feature type="region of interest" description="Disordered" evidence="1">
    <location>
        <begin position="714"/>
        <end position="735"/>
    </location>
</feature>
<dbReference type="OrthoDB" id="2019483at2759"/>
<feature type="compositionally biased region" description="Polar residues" evidence="1">
    <location>
        <begin position="1254"/>
        <end position="1264"/>
    </location>
</feature>
<feature type="compositionally biased region" description="Polar residues" evidence="1">
    <location>
        <begin position="811"/>
        <end position="825"/>
    </location>
</feature>
<dbReference type="PANTHER" id="PTHR33414">
    <property type="entry name" value="PROTEIN PLASTID MOVEMENT IMPAIRED 1-RELATED 1"/>
    <property type="match status" value="1"/>
</dbReference>
<feature type="region of interest" description="Disordered" evidence="1">
    <location>
        <begin position="327"/>
        <end position="460"/>
    </location>
</feature>
<feature type="region of interest" description="Disordered" evidence="1">
    <location>
        <begin position="621"/>
        <end position="643"/>
    </location>
</feature>
<dbReference type="Pfam" id="PF01476">
    <property type="entry name" value="LysM"/>
    <property type="match status" value="1"/>
</dbReference>
<organism evidence="3 4">
    <name type="scientific">Chara braunii</name>
    <name type="common">Braun's stonewort</name>
    <dbReference type="NCBI Taxonomy" id="69332"/>
    <lineage>
        <taxon>Eukaryota</taxon>
        <taxon>Viridiplantae</taxon>
        <taxon>Streptophyta</taxon>
        <taxon>Charophyceae</taxon>
        <taxon>Charales</taxon>
        <taxon>Characeae</taxon>
        <taxon>Chara</taxon>
    </lineage>
</organism>
<accession>A0A388KXU6</accession>
<feature type="domain" description="LysM" evidence="2">
    <location>
        <begin position="1268"/>
        <end position="1316"/>
    </location>
</feature>
<reference evidence="3 4" key="1">
    <citation type="journal article" date="2018" name="Cell">
        <title>The Chara Genome: Secondary Complexity and Implications for Plant Terrestrialization.</title>
        <authorList>
            <person name="Nishiyama T."/>
            <person name="Sakayama H."/>
            <person name="Vries J.D."/>
            <person name="Buschmann H."/>
            <person name="Saint-Marcoux D."/>
            <person name="Ullrich K.K."/>
            <person name="Haas F.B."/>
            <person name="Vanderstraeten L."/>
            <person name="Becker D."/>
            <person name="Lang D."/>
            <person name="Vosolsobe S."/>
            <person name="Rombauts S."/>
            <person name="Wilhelmsson P.K.I."/>
            <person name="Janitza P."/>
            <person name="Kern R."/>
            <person name="Heyl A."/>
            <person name="Rumpler F."/>
            <person name="Villalobos L.I.A.C."/>
            <person name="Clay J.M."/>
            <person name="Skokan R."/>
            <person name="Toyoda A."/>
            <person name="Suzuki Y."/>
            <person name="Kagoshima H."/>
            <person name="Schijlen E."/>
            <person name="Tajeshwar N."/>
            <person name="Catarino B."/>
            <person name="Hetherington A.J."/>
            <person name="Saltykova A."/>
            <person name="Bonnot C."/>
            <person name="Breuninger H."/>
            <person name="Symeonidi A."/>
            <person name="Radhakrishnan G.V."/>
            <person name="Van Nieuwerburgh F."/>
            <person name="Deforce D."/>
            <person name="Chang C."/>
            <person name="Karol K.G."/>
            <person name="Hedrich R."/>
            <person name="Ulvskov P."/>
            <person name="Glockner G."/>
            <person name="Delwiche C.F."/>
            <person name="Petrasek J."/>
            <person name="Van de Peer Y."/>
            <person name="Friml J."/>
            <person name="Beilby M."/>
            <person name="Dolan L."/>
            <person name="Kohara Y."/>
            <person name="Sugano S."/>
            <person name="Fujiyama A."/>
            <person name="Delaux P.-M."/>
            <person name="Quint M."/>
            <person name="TheiBen G."/>
            <person name="Hagemann M."/>
            <person name="Harholt J."/>
            <person name="Dunand C."/>
            <person name="Zachgo S."/>
            <person name="Langdale J."/>
            <person name="Maumus F."/>
            <person name="Straeten D.V.D."/>
            <person name="Gould S.B."/>
            <person name="Rensing S.A."/>
        </authorList>
    </citation>
    <scope>NUCLEOTIDE SEQUENCE [LARGE SCALE GENOMIC DNA]</scope>
    <source>
        <strain evidence="3 4">S276</strain>
    </source>
</reference>